<feature type="transmembrane region" description="Helical" evidence="9">
    <location>
        <begin position="41"/>
        <end position="57"/>
    </location>
</feature>
<dbReference type="Pfam" id="PF02518">
    <property type="entry name" value="HATPase_c"/>
    <property type="match status" value="1"/>
</dbReference>
<dbReference type="InterPro" id="IPR004358">
    <property type="entry name" value="Sig_transdc_His_kin-like_C"/>
</dbReference>
<keyword evidence="9" id="KW-0812">Transmembrane</keyword>
<evidence type="ECO:0000256" key="4">
    <source>
        <dbReference type="ARBA" id="ARBA00022679"/>
    </source>
</evidence>
<evidence type="ECO:0000256" key="7">
    <source>
        <dbReference type="ARBA" id="ARBA00022840"/>
    </source>
</evidence>
<feature type="transmembrane region" description="Helical" evidence="9">
    <location>
        <begin position="88"/>
        <end position="110"/>
    </location>
</feature>
<feature type="transmembrane region" description="Helical" evidence="9">
    <location>
        <begin position="20"/>
        <end position="35"/>
    </location>
</feature>
<dbReference type="RefSeq" id="WP_068712549.1">
    <property type="nucleotide sequence ID" value="NZ_LSZP01000047.1"/>
</dbReference>
<dbReference type="InterPro" id="IPR003661">
    <property type="entry name" value="HisK_dim/P_dom"/>
</dbReference>
<dbReference type="CDD" id="cd00082">
    <property type="entry name" value="HisKA"/>
    <property type="match status" value="1"/>
</dbReference>
<dbReference type="STRING" id="1548208.AXK12_06475"/>
<evidence type="ECO:0000259" key="10">
    <source>
        <dbReference type="PROSITE" id="PS50109"/>
    </source>
</evidence>
<proteinExistence type="predicted"/>
<dbReference type="InterPro" id="IPR036890">
    <property type="entry name" value="HATPase_C_sf"/>
</dbReference>
<evidence type="ECO:0000256" key="5">
    <source>
        <dbReference type="ARBA" id="ARBA00022741"/>
    </source>
</evidence>
<dbReference type="PANTHER" id="PTHR43065">
    <property type="entry name" value="SENSOR HISTIDINE KINASE"/>
    <property type="match status" value="1"/>
</dbReference>
<evidence type="ECO:0000313" key="11">
    <source>
        <dbReference type="EMBL" id="KXU34877.1"/>
    </source>
</evidence>
<evidence type="ECO:0000256" key="1">
    <source>
        <dbReference type="ARBA" id="ARBA00000085"/>
    </source>
</evidence>
<keyword evidence="4" id="KW-0808">Transferase</keyword>
<keyword evidence="6" id="KW-0418">Kinase</keyword>
<dbReference type="InterPro" id="IPR005467">
    <property type="entry name" value="His_kinase_dom"/>
</dbReference>
<reference evidence="11 12" key="1">
    <citation type="submission" date="2016-02" db="EMBL/GenBank/DDBJ databases">
        <authorList>
            <person name="Wen L."/>
            <person name="He K."/>
            <person name="Yang H."/>
        </authorList>
    </citation>
    <scope>NUCLEOTIDE SEQUENCE [LARGE SCALE GENOMIC DNA]</scope>
    <source>
        <strain evidence="11 12">CV41</strain>
    </source>
</reference>
<keyword evidence="3" id="KW-0597">Phosphoprotein</keyword>
<dbReference type="PRINTS" id="PR00344">
    <property type="entry name" value="BCTRLSENSOR"/>
</dbReference>
<dbReference type="OrthoDB" id="9772100at2"/>
<dbReference type="InterPro" id="IPR036097">
    <property type="entry name" value="HisK_dim/P_sf"/>
</dbReference>
<dbReference type="GO" id="GO:0000155">
    <property type="term" value="F:phosphorelay sensor kinase activity"/>
    <property type="evidence" value="ECO:0007669"/>
    <property type="project" value="InterPro"/>
</dbReference>
<keyword evidence="7" id="KW-0067">ATP-binding</keyword>
<evidence type="ECO:0000256" key="6">
    <source>
        <dbReference type="ARBA" id="ARBA00022777"/>
    </source>
</evidence>
<dbReference type="Proteomes" id="UP000071392">
    <property type="component" value="Unassembled WGS sequence"/>
</dbReference>
<feature type="transmembrane region" description="Helical" evidence="9">
    <location>
        <begin position="64"/>
        <end position="82"/>
    </location>
</feature>
<keyword evidence="9" id="KW-1133">Transmembrane helix</keyword>
<dbReference type="SUPFAM" id="SSF47384">
    <property type="entry name" value="Homodimeric domain of signal transducing histidine kinase"/>
    <property type="match status" value="1"/>
</dbReference>
<keyword evidence="5" id="KW-0547">Nucleotide-binding</keyword>
<dbReference type="SUPFAM" id="SSF55874">
    <property type="entry name" value="ATPase domain of HSP90 chaperone/DNA topoisomerase II/histidine kinase"/>
    <property type="match status" value="1"/>
</dbReference>
<dbReference type="AlphaFoldDB" id="A0A139SK60"/>
<dbReference type="Gene3D" id="3.30.565.10">
    <property type="entry name" value="Histidine kinase-like ATPase, C-terminal domain"/>
    <property type="match status" value="1"/>
</dbReference>
<evidence type="ECO:0000256" key="8">
    <source>
        <dbReference type="ARBA" id="ARBA00023012"/>
    </source>
</evidence>
<dbReference type="PROSITE" id="PS50109">
    <property type="entry name" value="HIS_KIN"/>
    <property type="match status" value="1"/>
</dbReference>
<gene>
    <name evidence="11" type="ORF">AXK12_06475</name>
</gene>
<dbReference type="EC" id="2.7.13.3" evidence="2"/>
<dbReference type="Pfam" id="PF00512">
    <property type="entry name" value="HisKA"/>
    <property type="match status" value="1"/>
</dbReference>
<dbReference type="GO" id="GO:0005524">
    <property type="term" value="F:ATP binding"/>
    <property type="evidence" value="ECO:0007669"/>
    <property type="project" value="UniProtKB-KW"/>
</dbReference>
<name>A0A139SK60_9BACT</name>
<evidence type="ECO:0000313" key="12">
    <source>
        <dbReference type="Proteomes" id="UP000071392"/>
    </source>
</evidence>
<dbReference type="Gene3D" id="1.10.287.130">
    <property type="match status" value="1"/>
</dbReference>
<evidence type="ECO:0000256" key="2">
    <source>
        <dbReference type="ARBA" id="ARBA00012438"/>
    </source>
</evidence>
<keyword evidence="8" id="KW-0902">Two-component regulatory system</keyword>
<sequence>MQTHASIQARPPLSRRARTLWLAGLALVMAAIFSVDTTTHYEVAAAVFYTLVVLIAARVLRGRALLWLAVWCIGLSVFSFALTPHGDLHAGLINLAISITAIIMVAWLVIKMEAARDAAHAAQAQLLRLARVKRLDGLTTAIAHEVNQPLAAIVTSGHACQRWLGQDPPKLAKAELALNRILADAARASQIVTRVRSLSRGEPVQAVAFDFNAAVMEVLALSTDELERHGIELALELAGNLPRAFADPVQIGQVIGNLLLNAIEAMADKPDKAHVLRVGSILKEDTMILTVADSGAGIPAEIQAHLFDAFWTTKADGIGVGLSISRTMIEANGGQIWAESAPNGGAVFSISVPVEPRP</sequence>
<evidence type="ECO:0000256" key="9">
    <source>
        <dbReference type="SAM" id="Phobius"/>
    </source>
</evidence>
<dbReference type="SMART" id="SM00388">
    <property type="entry name" value="HisKA"/>
    <property type="match status" value="1"/>
</dbReference>
<organism evidence="11 12">
    <name type="scientific">Cephaloticoccus capnophilus</name>
    <dbReference type="NCBI Taxonomy" id="1548208"/>
    <lineage>
        <taxon>Bacteria</taxon>
        <taxon>Pseudomonadati</taxon>
        <taxon>Verrucomicrobiota</taxon>
        <taxon>Opitutia</taxon>
        <taxon>Opitutales</taxon>
        <taxon>Opitutaceae</taxon>
        <taxon>Cephaloticoccus</taxon>
    </lineage>
</organism>
<keyword evidence="9" id="KW-0472">Membrane</keyword>
<dbReference type="InterPro" id="IPR003594">
    <property type="entry name" value="HATPase_dom"/>
</dbReference>
<protein>
    <recommendedName>
        <fullName evidence="2">histidine kinase</fullName>
        <ecNumber evidence="2">2.7.13.3</ecNumber>
    </recommendedName>
</protein>
<keyword evidence="12" id="KW-1185">Reference proteome</keyword>
<dbReference type="SMART" id="SM00387">
    <property type="entry name" value="HATPase_c"/>
    <property type="match status" value="1"/>
</dbReference>
<feature type="domain" description="Histidine kinase" evidence="10">
    <location>
        <begin position="141"/>
        <end position="356"/>
    </location>
</feature>
<accession>A0A139SK60</accession>
<comment type="caution">
    <text evidence="11">The sequence shown here is derived from an EMBL/GenBank/DDBJ whole genome shotgun (WGS) entry which is preliminary data.</text>
</comment>
<comment type="catalytic activity">
    <reaction evidence="1">
        <text>ATP + protein L-histidine = ADP + protein N-phospho-L-histidine.</text>
        <dbReference type="EC" id="2.7.13.3"/>
    </reaction>
</comment>
<evidence type="ECO:0000256" key="3">
    <source>
        <dbReference type="ARBA" id="ARBA00022553"/>
    </source>
</evidence>
<dbReference type="EMBL" id="LSZP01000047">
    <property type="protein sequence ID" value="KXU34877.1"/>
    <property type="molecule type" value="Genomic_DNA"/>
</dbReference>
<dbReference type="PANTHER" id="PTHR43065:SF10">
    <property type="entry name" value="PEROXIDE STRESS-ACTIVATED HISTIDINE KINASE MAK3"/>
    <property type="match status" value="1"/>
</dbReference>